<keyword evidence="1" id="KW-0732">Signal</keyword>
<evidence type="ECO:0000313" key="3">
    <source>
        <dbReference type="Proteomes" id="UP000777438"/>
    </source>
</evidence>
<organism evidence="2 3">
    <name type="scientific">Thelonectria olida</name>
    <dbReference type="NCBI Taxonomy" id="1576542"/>
    <lineage>
        <taxon>Eukaryota</taxon>
        <taxon>Fungi</taxon>
        <taxon>Dikarya</taxon>
        <taxon>Ascomycota</taxon>
        <taxon>Pezizomycotina</taxon>
        <taxon>Sordariomycetes</taxon>
        <taxon>Hypocreomycetidae</taxon>
        <taxon>Hypocreales</taxon>
        <taxon>Nectriaceae</taxon>
        <taxon>Thelonectria</taxon>
    </lineage>
</organism>
<dbReference type="AlphaFoldDB" id="A0A9P8VPH9"/>
<evidence type="ECO:0000313" key="2">
    <source>
        <dbReference type="EMBL" id="KAH6871518.1"/>
    </source>
</evidence>
<dbReference type="Proteomes" id="UP000777438">
    <property type="component" value="Unassembled WGS sequence"/>
</dbReference>
<gene>
    <name evidence="2" type="ORF">B0T10DRAFT_466679</name>
</gene>
<sequence length="128" mass="13815">MQLIKSAIVFASLLTAASAVAVDVCKCSIWHIQFQMADPTEAAADVDAKMKRDLDLETRGPCTRNGCRCHPNTKAGVYCGWCPQVKGAGIGGSWNHVFQCDGSEKGWCCNYGRSAHCASSDALTWCPR</sequence>
<reference evidence="2 3" key="1">
    <citation type="journal article" date="2021" name="Nat. Commun.">
        <title>Genetic determinants of endophytism in the Arabidopsis root mycobiome.</title>
        <authorList>
            <person name="Mesny F."/>
            <person name="Miyauchi S."/>
            <person name="Thiergart T."/>
            <person name="Pickel B."/>
            <person name="Atanasova L."/>
            <person name="Karlsson M."/>
            <person name="Huettel B."/>
            <person name="Barry K.W."/>
            <person name="Haridas S."/>
            <person name="Chen C."/>
            <person name="Bauer D."/>
            <person name="Andreopoulos W."/>
            <person name="Pangilinan J."/>
            <person name="LaButti K."/>
            <person name="Riley R."/>
            <person name="Lipzen A."/>
            <person name="Clum A."/>
            <person name="Drula E."/>
            <person name="Henrissat B."/>
            <person name="Kohler A."/>
            <person name="Grigoriev I.V."/>
            <person name="Martin F.M."/>
            <person name="Hacquard S."/>
        </authorList>
    </citation>
    <scope>NUCLEOTIDE SEQUENCE [LARGE SCALE GENOMIC DNA]</scope>
    <source>
        <strain evidence="2 3">MPI-CAGE-CH-0241</strain>
    </source>
</reference>
<feature type="signal peptide" evidence="1">
    <location>
        <begin position="1"/>
        <end position="19"/>
    </location>
</feature>
<dbReference type="EMBL" id="JAGPYM010000054">
    <property type="protein sequence ID" value="KAH6871518.1"/>
    <property type="molecule type" value="Genomic_DNA"/>
</dbReference>
<evidence type="ECO:0000256" key="1">
    <source>
        <dbReference type="SAM" id="SignalP"/>
    </source>
</evidence>
<protein>
    <submittedName>
        <fullName evidence="2">Uncharacterized protein</fullName>
    </submittedName>
</protein>
<keyword evidence="3" id="KW-1185">Reference proteome</keyword>
<feature type="chain" id="PRO_5040419320" evidence="1">
    <location>
        <begin position="20"/>
        <end position="128"/>
    </location>
</feature>
<proteinExistence type="predicted"/>
<comment type="caution">
    <text evidence="2">The sequence shown here is derived from an EMBL/GenBank/DDBJ whole genome shotgun (WGS) entry which is preliminary data.</text>
</comment>
<accession>A0A9P8VPH9</accession>
<dbReference type="OrthoDB" id="5394791at2759"/>
<name>A0A9P8VPH9_9HYPO</name>